<reference evidence="11" key="3">
    <citation type="submission" date="2019-04" db="EMBL/GenBank/DDBJ databases">
        <authorList>
            <person name="Howe K."/>
            <person name="Paulini M."/>
            <person name="Williams G."/>
        </authorList>
    </citation>
    <scope>NUCLEOTIDE SEQUENCE [LARGE SCALE GENOMIC DNA]</scope>
    <source>
        <strain evidence="11">FR3</strain>
    </source>
</reference>
<dbReference type="WBParaSite" id="Bm5197b.1">
    <property type="protein sequence ID" value="Bm5197b.1"/>
    <property type="gene ID" value="WBGene00225458"/>
</dbReference>
<dbReference type="InterPro" id="IPR000719">
    <property type="entry name" value="Prot_kinase_dom"/>
</dbReference>
<dbReference type="PANTHER" id="PTHR48013">
    <property type="entry name" value="DUAL SPECIFICITY MITOGEN-ACTIVATED PROTEIN KINASE KINASE 5-RELATED"/>
    <property type="match status" value="1"/>
</dbReference>
<dbReference type="Pfam" id="PF07714">
    <property type="entry name" value="PK_Tyr_Ser-Thr"/>
    <property type="match status" value="1"/>
</dbReference>
<dbReference type="PANTHER" id="PTHR48013:SF28">
    <property type="entry name" value="DUAL SPECIFICITY MITOGEN-ACTIVATED PROTEIN KINASE KINASE SEK-1"/>
    <property type="match status" value="1"/>
</dbReference>
<dbReference type="Gene3D" id="3.30.200.20">
    <property type="entry name" value="Phosphorylase Kinase, domain 1"/>
    <property type="match status" value="1"/>
</dbReference>
<comment type="similarity">
    <text evidence="5">Belongs to the protein kinase superfamily. STE Ser/Thr protein kinase family. MAP kinase kinase subfamily.</text>
</comment>
<keyword evidence="4 7" id="KW-0067">ATP-binding</keyword>
<keyword evidence="2 7" id="KW-0547">Nucleotide-binding</keyword>
<keyword evidence="3" id="KW-0418">Kinase</keyword>
<dbReference type="PROSITE" id="PS50011">
    <property type="entry name" value="PROTEIN_KINASE_DOM"/>
    <property type="match status" value="1"/>
</dbReference>
<evidence type="ECO:0000256" key="3">
    <source>
        <dbReference type="ARBA" id="ARBA00022777"/>
    </source>
</evidence>
<evidence type="ECO:0000259" key="9">
    <source>
        <dbReference type="PROSITE" id="PS50011"/>
    </source>
</evidence>
<accession>A0A0K0JHW9</accession>
<dbReference type="FunFam" id="3.30.200.20:FF:000576">
    <property type="entry name" value="CBN-SEK-1 protein"/>
    <property type="match status" value="1"/>
</dbReference>
<feature type="binding site" evidence="7">
    <location>
        <position position="78"/>
    </location>
    <ligand>
        <name>ATP</name>
        <dbReference type="ChEBI" id="CHEBI:30616"/>
    </ligand>
</feature>
<gene>
    <name evidence="14" type="primary">bma-sek-1</name>
    <name evidence="13" type="synonym">Bm1_39990</name>
    <name evidence="10" type="synonym">Bma-sek-1</name>
    <name evidence="14" type="ORF">Bm5197</name>
    <name evidence="11" type="ORF">BM_BM5197</name>
    <name evidence="10" type="ORF">BM_Bm5197</name>
</gene>
<evidence type="ECO:0000256" key="8">
    <source>
        <dbReference type="SAM" id="MobiDB-lite"/>
    </source>
</evidence>
<dbReference type="InterPro" id="IPR001245">
    <property type="entry name" value="Ser-Thr/Tyr_kinase_cat_dom"/>
</dbReference>
<dbReference type="AlphaFoldDB" id="A0A0K0JHW9"/>
<dbReference type="EMBL" id="CAAKNF010000196">
    <property type="protein sequence ID" value="VIO86484.1"/>
    <property type="molecule type" value="Genomic_DNA"/>
</dbReference>
<reference evidence="10" key="2">
    <citation type="submission" date="2012-12" db="EMBL/GenBank/DDBJ databases">
        <authorList>
            <person name="Gao Y.W."/>
            <person name="Fan S.T."/>
            <person name="Sun H.T."/>
            <person name="Wang Z."/>
            <person name="Gao X.L."/>
            <person name="Li Y.G."/>
            <person name="Wang T.C."/>
            <person name="Zhang K."/>
            <person name="Xu W.W."/>
            <person name="Yu Z.J."/>
            <person name="Xia X.Z."/>
        </authorList>
    </citation>
    <scope>NUCLEOTIDE SEQUENCE</scope>
    <source>
        <strain evidence="10">FR3</strain>
    </source>
</reference>
<dbReference type="InterPro" id="IPR017441">
    <property type="entry name" value="Protein_kinase_ATP_BS"/>
</dbReference>
<sequence>MPNRFSSKSKLGRLTMPEPESPPNLDLDDKCMMKFSEDGDEVQVRAQDLEKIEELGRGAYGVVEKMRHCQTNTVIAVKRIHSQINDESQKRMLVELQACMKSDCCPQMVRFYGAMFREGDVWICMEVMDTSLDKFYRMCFDSGGPLPEMFIAKCALSVAKTVNAGCKPYMPPERIEGEKKVAYDVRADVWSLGITLVEIASGSHPYSKWKTPFEQLKQVVHEPAPRLSHSLGFGDNFQDFVAQCLTKDYNNRPKYPDLLVHRFLDDARNDHKFSMGAFVQNILGVAERERESVLQNFNTETPVPKLNMSLGRFKTIRPKAFGLFSQRTSLSNQFLF</sequence>
<organism evidence="10">
    <name type="scientific">Brugia malayi</name>
    <name type="common">Filarial nematode worm</name>
    <dbReference type="NCBI Taxonomy" id="6279"/>
    <lineage>
        <taxon>Eukaryota</taxon>
        <taxon>Metazoa</taxon>
        <taxon>Ecdysozoa</taxon>
        <taxon>Nematoda</taxon>
        <taxon>Chromadorea</taxon>
        <taxon>Rhabditida</taxon>
        <taxon>Spirurina</taxon>
        <taxon>Spiruromorpha</taxon>
        <taxon>Filarioidea</taxon>
        <taxon>Onchocercidae</taxon>
        <taxon>Brugia</taxon>
    </lineage>
</organism>
<protein>
    <recommendedName>
        <fullName evidence="6">mitogen-activated protein kinase kinase</fullName>
        <ecNumber evidence="6">2.7.12.2</ecNumber>
    </recommendedName>
</protein>
<dbReference type="InterPro" id="IPR011009">
    <property type="entry name" value="Kinase-like_dom_sf"/>
</dbReference>
<dbReference type="WormBase" id="Bm5197b">
    <property type="protein sequence ID" value="BM39509"/>
    <property type="gene ID" value="WBGene00225458"/>
    <property type="gene designation" value="Bma-sek-1"/>
</dbReference>
<evidence type="ECO:0000313" key="13">
    <source>
        <dbReference type="WBParaSite" id="Bm5197b.1"/>
    </source>
</evidence>
<reference evidence="10 12" key="1">
    <citation type="journal article" date="2007" name="Science">
        <title>Draft genome of the filarial nematode parasite Brugia malayi.</title>
        <authorList>
            <person name="Ghedin E."/>
            <person name="Wang S."/>
            <person name="Spiro D."/>
            <person name="Caler E."/>
            <person name="Zhao Q."/>
            <person name="Crabtree J."/>
            <person name="Allen J.E."/>
            <person name="Delcher A.L."/>
            <person name="Guiliano D.B."/>
            <person name="Miranda-Saavedra D."/>
            <person name="Angiuoli S.V."/>
            <person name="Creasy T."/>
            <person name="Amedeo P."/>
            <person name="Haas B."/>
            <person name="El-Sayed N.M."/>
            <person name="Wortman J.R."/>
            <person name="Feldblyum T."/>
            <person name="Tallon L."/>
            <person name="Schatz M."/>
            <person name="Shumway M."/>
            <person name="Koo H."/>
            <person name="Salzberg S.L."/>
            <person name="Schobel S."/>
            <person name="Pertea M."/>
            <person name="Pop M."/>
            <person name="White O."/>
            <person name="Barton G.J."/>
            <person name="Carlow C.K."/>
            <person name="Crawford M.J."/>
            <person name="Daub J."/>
            <person name="Dimmic M.W."/>
            <person name="Estes C.F."/>
            <person name="Foster J.M."/>
            <person name="Ganatra M."/>
            <person name="Gregory W.F."/>
            <person name="Johnson N.M."/>
            <person name="Jin J."/>
            <person name="Komuniecki R."/>
            <person name="Korf I."/>
            <person name="Kumar S."/>
            <person name="Laney S."/>
            <person name="Li B.W."/>
            <person name="Li W."/>
            <person name="Lindblom T.H."/>
            <person name="Lustigman S."/>
            <person name="Ma D."/>
            <person name="Maina C.V."/>
            <person name="Martin D.M."/>
            <person name="McCarter J.P."/>
            <person name="McReynolds L."/>
            <person name="Mitreva M."/>
            <person name="Nutman T.B."/>
            <person name="Parkinson J."/>
            <person name="Peregrin-Alvarez J.M."/>
            <person name="Poole C."/>
            <person name="Ren Q."/>
            <person name="Saunders L."/>
            <person name="Sluder A.E."/>
            <person name="Smith K."/>
            <person name="Stanke M."/>
            <person name="Unnasch T.R."/>
            <person name="Ware J."/>
            <person name="Wei A.D."/>
            <person name="Weil G."/>
            <person name="Williams D.J."/>
            <person name="Zhang Y."/>
            <person name="Williams S.A."/>
            <person name="Fraser-Liggett C."/>
            <person name="Slatko B."/>
            <person name="Blaxter M.L."/>
            <person name="Scott A.L."/>
        </authorList>
    </citation>
    <scope>NUCLEOTIDE SEQUENCE</scope>
    <source>
        <strain evidence="10 12">FR3</strain>
    </source>
</reference>
<proteinExistence type="inferred from homology"/>
<reference evidence="13" key="4">
    <citation type="submission" date="2022-04" db="UniProtKB">
        <authorList>
            <consortium name="WormBaseParasite"/>
        </authorList>
    </citation>
    <scope>IDENTIFICATION</scope>
</reference>
<evidence type="ECO:0000313" key="14">
    <source>
        <dbReference type="WormBase" id="Bm5197b"/>
    </source>
</evidence>
<dbReference type="OrthoDB" id="10252354at2759"/>
<evidence type="ECO:0000313" key="10">
    <source>
        <dbReference type="EMBL" id="CDQ00729.2"/>
    </source>
</evidence>
<feature type="domain" description="Protein kinase" evidence="9">
    <location>
        <begin position="1"/>
        <end position="264"/>
    </location>
</feature>
<evidence type="ECO:0000313" key="11">
    <source>
        <dbReference type="EMBL" id="VIO86484.1"/>
    </source>
</evidence>
<dbReference type="PROSITE" id="PS00107">
    <property type="entry name" value="PROTEIN_KINASE_ATP"/>
    <property type="match status" value="1"/>
</dbReference>
<dbReference type="EMBL" id="LN857014">
    <property type="protein sequence ID" value="CDQ00729.2"/>
    <property type="molecule type" value="Genomic_DNA"/>
</dbReference>
<dbReference type="Proteomes" id="UP000006672">
    <property type="component" value="Unassembled WGS sequence"/>
</dbReference>
<name>A0A0K0JHW9_BRUMA</name>
<dbReference type="GO" id="GO:0005524">
    <property type="term" value="F:ATP binding"/>
    <property type="evidence" value="ECO:0007669"/>
    <property type="project" value="UniProtKB-UniRule"/>
</dbReference>
<accession>A0A4E9EUH8</accession>
<dbReference type="Gene3D" id="1.10.510.10">
    <property type="entry name" value="Transferase(Phosphotransferase) domain 1"/>
    <property type="match status" value="1"/>
</dbReference>
<evidence type="ECO:0000256" key="6">
    <source>
        <dbReference type="ARBA" id="ARBA00038999"/>
    </source>
</evidence>
<dbReference type="EC" id="2.7.12.2" evidence="6"/>
<feature type="region of interest" description="Disordered" evidence="8">
    <location>
        <begin position="1"/>
        <end position="25"/>
    </location>
</feature>
<keyword evidence="12" id="KW-1185">Reference proteome</keyword>
<evidence type="ECO:0000256" key="4">
    <source>
        <dbReference type="ARBA" id="ARBA00022840"/>
    </source>
</evidence>
<evidence type="ECO:0000256" key="1">
    <source>
        <dbReference type="ARBA" id="ARBA00022679"/>
    </source>
</evidence>
<evidence type="ECO:0000256" key="7">
    <source>
        <dbReference type="PROSITE-ProRule" id="PRU10141"/>
    </source>
</evidence>
<dbReference type="GeneID" id="6102882"/>
<dbReference type="GO" id="GO:0004708">
    <property type="term" value="F:MAP kinase kinase activity"/>
    <property type="evidence" value="ECO:0007669"/>
    <property type="project" value="UniProtKB-EC"/>
</dbReference>
<dbReference type="GO" id="GO:0051403">
    <property type="term" value="P:stress-activated MAPK cascade"/>
    <property type="evidence" value="ECO:0007669"/>
    <property type="project" value="TreeGrafter"/>
</dbReference>
<accession>A0A0J9Y344</accession>
<evidence type="ECO:0000256" key="5">
    <source>
        <dbReference type="ARBA" id="ARBA00038035"/>
    </source>
</evidence>
<dbReference type="RefSeq" id="XP_042929527.1">
    <property type="nucleotide sequence ID" value="XM_043073593.1"/>
</dbReference>
<keyword evidence="1" id="KW-0808">Transferase</keyword>
<dbReference type="SUPFAM" id="SSF56112">
    <property type="entry name" value="Protein kinase-like (PK-like)"/>
    <property type="match status" value="1"/>
</dbReference>
<dbReference type="Pfam" id="PF00069">
    <property type="entry name" value="Pkinase"/>
    <property type="match status" value="1"/>
</dbReference>
<evidence type="ECO:0000256" key="2">
    <source>
        <dbReference type="ARBA" id="ARBA00022741"/>
    </source>
</evidence>
<evidence type="ECO:0000313" key="12">
    <source>
        <dbReference type="Proteomes" id="UP000006672"/>
    </source>
</evidence>